<dbReference type="Gene3D" id="3.40.50.2300">
    <property type="match status" value="1"/>
</dbReference>
<evidence type="ECO:0000256" key="4">
    <source>
        <dbReference type="ARBA" id="ARBA00022679"/>
    </source>
</evidence>
<feature type="modified residue" description="4-aspartylphosphate" evidence="9">
    <location>
        <position position="87"/>
    </location>
</feature>
<dbReference type="EMBL" id="JAGYPE020000087">
    <property type="protein sequence ID" value="MCH6269257.1"/>
    <property type="molecule type" value="Genomic_DNA"/>
</dbReference>
<keyword evidence="4" id="KW-0808">Transferase</keyword>
<dbReference type="PANTHER" id="PTHR43547:SF2">
    <property type="entry name" value="HYBRID SIGNAL TRANSDUCTION HISTIDINE KINASE C"/>
    <property type="match status" value="1"/>
</dbReference>
<feature type="domain" description="Response regulatory" evidence="11">
    <location>
        <begin position="38"/>
        <end position="155"/>
    </location>
</feature>
<dbReference type="PRINTS" id="PR00344">
    <property type="entry name" value="BCTRLSENSOR"/>
</dbReference>
<dbReference type="InterPro" id="IPR004358">
    <property type="entry name" value="Sig_transdc_His_kin-like_C"/>
</dbReference>
<keyword evidence="8" id="KW-0902">Two-component regulatory system</keyword>
<reference evidence="13 14" key="1">
    <citation type="submission" date="2022-03" db="EMBL/GenBank/DDBJ databases">
        <title>Novel Bacillus species.</title>
        <authorList>
            <person name="Liu G."/>
        </authorList>
    </citation>
    <scope>NUCLEOTIDE SEQUENCE [LARGE SCALE GENOMIC DNA]</scope>
    <source>
        <strain evidence="13 14">FJAT-50051</strain>
    </source>
</reference>
<keyword evidence="5" id="KW-0547">Nucleotide-binding</keyword>
<dbReference type="Pfam" id="PF00512">
    <property type="entry name" value="HisKA"/>
    <property type="match status" value="1"/>
</dbReference>
<dbReference type="CDD" id="cd00130">
    <property type="entry name" value="PAS"/>
    <property type="match status" value="1"/>
</dbReference>
<name>A0A9J6MXC3_9BACI</name>
<evidence type="ECO:0000313" key="13">
    <source>
        <dbReference type="EMBL" id="MCH6269257.1"/>
    </source>
</evidence>
<dbReference type="AlphaFoldDB" id="A0A9J6MXC3"/>
<dbReference type="SUPFAM" id="SSF47384">
    <property type="entry name" value="Homodimeric domain of signal transducing histidine kinase"/>
    <property type="match status" value="1"/>
</dbReference>
<evidence type="ECO:0000313" key="14">
    <source>
        <dbReference type="Proteomes" id="UP000677265"/>
    </source>
</evidence>
<organism evidence="13 14">
    <name type="scientific">Neobacillus citreus</name>
    <dbReference type="NCBI Taxonomy" id="2833578"/>
    <lineage>
        <taxon>Bacteria</taxon>
        <taxon>Bacillati</taxon>
        <taxon>Bacillota</taxon>
        <taxon>Bacilli</taxon>
        <taxon>Bacillales</taxon>
        <taxon>Bacillaceae</taxon>
        <taxon>Neobacillus</taxon>
    </lineage>
</organism>
<evidence type="ECO:0000259" key="10">
    <source>
        <dbReference type="PROSITE" id="PS50109"/>
    </source>
</evidence>
<dbReference type="PROSITE" id="PS50112">
    <property type="entry name" value="PAS"/>
    <property type="match status" value="2"/>
</dbReference>
<sequence length="710" mass="81641">MRSSTRRLSKFEPNQVSTLDFQESNTKENELQIKQKINILMVDDHPQNLLALEAVLNSPDYNLVSASSGEEALKCVLRQDFAVILLDVQMPGLNGYETAKLIKEREKSKYISIIFITAINDSTEHVLKGYSLGAVDYIIKPFHPETLKLKVQEFVKIYQNHEKVKIQSERRQSELKVVNAKLERTTSDLRKNETLSKVIGETLLDTIITFDRRGCILSVNPAVEKMFGYSSEELLEKNIMKLLPEIKYNTEETTPFHVKSLNKWVGQLFEALAKNKNQESFPVDIQIGEAKIEDEQIFVVSIRDITIRKKKDIEKIEQYNILEKLVKERTQELLLANEQLRKEIDDRKKIEEDLRLSQEHFYKIFESSPCLIEIRSLKNRRYINVNSSWLNHTGYSNDEIMDQNESLLELTTNLNDEEIQSIENQEYIRNAKIQYKTRSGELREGLLSTEIFEIQGEPCIMRVITDITESVRLEREMTRLDRLNLIGAMAAGIAHEIRNPMTTVRGFLELSKSDPKHLTIKYIDLMLAELNRANSIITEYLNLAKNKLSHKTLQNLNPIIEGLYPLIQAEALRTGKSITLQLNDCPELLIDEKEISQLILNLSLNGLDAMKSGGKLKIKTYAEDTTTVLEIKDEGCGIKSEFHKEIGTPFFTTKDTGTGLGLAICYSIAKRHKAKIDFITDEQGTAFFTRFYETEKELISKGYKNKLLRE</sequence>
<dbReference type="InterPro" id="IPR005467">
    <property type="entry name" value="His_kinase_dom"/>
</dbReference>
<dbReference type="Pfam" id="PF13426">
    <property type="entry name" value="PAS_9"/>
    <property type="match status" value="2"/>
</dbReference>
<keyword evidence="6" id="KW-0418">Kinase</keyword>
<evidence type="ECO:0000259" key="11">
    <source>
        <dbReference type="PROSITE" id="PS50110"/>
    </source>
</evidence>
<evidence type="ECO:0000256" key="2">
    <source>
        <dbReference type="ARBA" id="ARBA00012438"/>
    </source>
</evidence>
<dbReference type="SMART" id="SM00448">
    <property type="entry name" value="REC"/>
    <property type="match status" value="1"/>
</dbReference>
<dbReference type="Proteomes" id="UP000677265">
    <property type="component" value="Unassembled WGS sequence"/>
</dbReference>
<keyword evidence="3 9" id="KW-0597">Phosphoprotein</keyword>
<dbReference type="Gene3D" id="3.30.565.10">
    <property type="entry name" value="Histidine kinase-like ATPase, C-terminal domain"/>
    <property type="match status" value="1"/>
</dbReference>
<dbReference type="Pfam" id="PF00072">
    <property type="entry name" value="Response_reg"/>
    <property type="match status" value="1"/>
</dbReference>
<dbReference type="Gene3D" id="3.30.450.20">
    <property type="entry name" value="PAS domain"/>
    <property type="match status" value="2"/>
</dbReference>
<keyword evidence="7" id="KW-0067">ATP-binding</keyword>
<dbReference type="InterPro" id="IPR011006">
    <property type="entry name" value="CheY-like_superfamily"/>
</dbReference>
<dbReference type="InterPro" id="IPR003661">
    <property type="entry name" value="HisK_dim/P_dom"/>
</dbReference>
<dbReference type="SMART" id="SM00091">
    <property type="entry name" value="PAS"/>
    <property type="match status" value="2"/>
</dbReference>
<proteinExistence type="predicted"/>
<dbReference type="InterPro" id="IPR035965">
    <property type="entry name" value="PAS-like_dom_sf"/>
</dbReference>
<dbReference type="NCBIfam" id="TIGR00229">
    <property type="entry name" value="sensory_box"/>
    <property type="match status" value="2"/>
</dbReference>
<dbReference type="GO" id="GO:0000155">
    <property type="term" value="F:phosphorelay sensor kinase activity"/>
    <property type="evidence" value="ECO:0007669"/>
    <property type="project" value="InterPro"/>
</dbReference>
<dbReference type="InterPro" id="IPR036097">
    <property type="entry name" value="HisK_dim/P_sf"/>
</dbReference>
<evidence type="ECO:0000256" key="9">
    <source>
        <dbReference type="PROSITE-ProRule" id="PRU00169"/>
    </source>
</evidence>
<dbReference type="EC" id="2.7.13.3" evidence="2"/>
<protein>
    <recommendedName>
        <fullName evidence="2">histidine kinase</fullName>
        <ecNumber evidence="2">2.7.13.3</ecNumber>
    </recommendedName>
</protein>
<evidence type="ECO:0000256" key="5">
    <source>
        <dbReference type="ARBA" id="ARBA00022741"/>
    </source>
</evidence>
<dbReference type="PROSITE" id="PS50109">
    <property type="entry name" value="HIS_KIN"/>
    <property type="match status" value="1"/>
</dbReference>
<dbReference type="Gene3D" id="1.10.287.130">
    <property type="match status" value="1"/>
</dbReference>
<dbReference type="InterPro" id="IPR036890">
    <property type="entry name" value="HATPase_C_sf"/>
</dbReference>
<dbReference type="SMART" id="SM00388">
    <property type="entry name" value="HisKA"/>
    <property type="match status" value="1"/>
</dbReference>
<dbReference type="InterPro" id="IPR000014">
    <property type="entry name" value="PAS"/>
</dbReference>
<evidence type="ECO:0000256" key="8">
    <source>
        <dbReference type="ARBA" id="ARBA00023012"/>
    </source>
</evidence>
<dbReference type="SUPFAM" id="SSF55785">
    <property type="entry name" value="PYP-like sensor domain (PAS domain)"/>
    <property type="match status" value="2"/>
</dbReference>
<dbReference type="GO" id="GO:0005524">
    <property type="term" value="F:ATP binding"/>
    <property type="evidence" value="ECO:0007669"/>
    <property type="project" value="UniProtKB-KW"/>
</dbReference>
<dbReference type="InterPro" id="IPR001789">
    <property type="entry name" value="Sig_transdc_resp-reg_receiver"/>
</dbReference>
<keyword evidence="14" id="KW-1185">Reference proteome</keyword>
<dbReference type="CDD" id="cd00082">
    <property type="entry name" value="HisKA"/>
    <property type="match status" value="1"/>
</dbReference>
<comment type="catalytic activity">
    <reaction evidence="1">
        <text>ATP + protein L-histidine = ADP + protein N-phospho-L-histidine.</text>
        <dbReference type="EC" id="2.7.13.3"/>
    </reaction>
</comment>
<evidence type="ECO:0000256" key="7">
    <source>
        <dbReference type="ARBA" id="ARBA00022840"/>
    </source>
</evidence>
<accession>A0A9J6MXC3</accession>
<dbReference type="RefSeq" id="WP_241114134.1">
    <property type="nucleotide sequence ID" value="NZ_JAGYPE020000087.1"/>
</dbReference>
<comment type="caution">
    <text evidence="13">The sequence shown here is derived from an EMBL/GenBank/DDBJ whole genome shotgun (WGS) entry which is preliminary data.</text>
</comment>
<dbReference type="Pfam" id="PF02518">
    <property type="entry name" value="HATPase_c"/>
    <property type="match status" value="1"/>
</dbReference>
<dbReference type="SUPFAM" id="SSF52172">
    <property type="entry name" value="CheY-like"/>
    <property type="match status" value="1"/>
</dbReference>
<feature type="domain" description="PAS" evidence="12">
    <location>
        <begin position="191"/>
        <end position="240"/>
    </location>
</feature>
<dbReference type="InterPro" id="IPR003594">
    <property type="entry name" value="HATPase_dom"/>
</dbReference>
<dbReference type="PANTHER" id="PTHR43547">
    <property type="entry name" value="TWO-COMPONENT HISTIDINE KINASE"/>
    <property type="match status" value="1"/>
</dbReference>
<evidence type="ECO:0000259" key="12">
    <source>
        <dbReference type="PROSITE" id="PS50112"/>
    </source>
</evidence>
<gene>
    <name evidence="13" type="ORF">KHB02_027380</name>
</gene>
<dbReference type="SMART" id="SM00387">
    <property type="entry name" value="HATPase_c"/>
    <property type="match status" value="1"/>
</dbReference>
<dbReference type="PROSITE" id="PS50110">
    <property type="entry name" value="RESPONSE_REGULATORY"/>
    <property type="match status" value="1"/>
</dbReference>
<feature type="domain" description="PAS" evidence="12">
    <location>
        <begin position="357"/>
        <end position="431"/>
    </location>
</feature>
<evidence type="ECO:0000256" key="3">
    <source>
        <dbReference type="ARBA" id="ARBA00022553"/>
    </source>
</evidence>
<dbReference type="SUPFAM" id="SSF55874">
    <property type="entry name" value="ATPase domain of HSP90 chaperone/DNA topoisomerase II/histidine kinase"/>
    <property type="match status" value="1"/>
</dbReference>
<feature type="domain" description="Histidine kinase" evidence="10">
    <location>
        <begin position="492"/>
        <end position="695"/>
    </location>
</feature>
<evidence type="ECO:0000256" key="1">
    <source>
        <dbReference type="ARBA" id="ARBA00000085"/>
    </source>
</evidence>
<evidence type="ECO:0000256" key="6">
    <source>
        <dbReference type="ARBA" id="ARBA00022777"/>
    </source>
</evidence>